<proteinExistence type="predicted"/>
<evidence type="ECO:0000313" key="2">
    <source>
        <dbReference type="EMBL" id="TCU81531.1"/>
    </source>
</evidence>
<dbReference type="EMBL" id="SMBT01000021">
    <property type="protein sequence ID" value="TCU81531.1"/>
    <property type="molecule type" value="Genomic_DNA"/>
</dbReference>
<name>A0A377Q5L8_9NEIS</name>
<evidence type="ECO:0000313" key="1">
    <source>
        <dbReference type="EMBL" id="STQ89899.1"/>
    </source>
</evidence>
<gene>
    <name evidence="2" type="ORF">EV682_12146</name>
    <name evidence="1" type="ORF">NCTC11159_00950</name>
</gene>
<dbReference type="Proteomes" id="UP000255108">
    <property type="component" value="Unassembled WGS sequence"/>
</dbReference>
<reference evidence="2 4" key="2">
    <citation type="submission" date="2019-03" db="EMBL/GenBank/DDBJ databases">
        <title>Genomic Encyclopedia of Type Strains, Phase IV (KMG-IV): sequencing the most valuable type-strain genomes for metagenomic binning, comparative biology and taxonomic classification.</title>
        <authorList>
            <person name="Goeker M."/>
        </authorList>
    </citation>
    <scope>NUCLEOTIDE SEQUENCE [LARGE SCALE GENOMIC DNA]</scope>
    <source>
        <strain evidence="2 4">DSM 3764</strain>
    </source>
</reference>
<dbReference type="OrthoDB" id="6717961at2"/>
<dbReference type="Proteomes" id="UP000295794">
    <property type="component" value="Unassembled WGS sequence"/>
</dbReference>
<dbReference type="AlphaFoldDB" id="A0A377Q5L8"/>
<dbReference type="EMBL" id="UGHR01000001">
    <property type="protein sequence ID" value="STQ89899.1"/>
    <property type="molecule type" value="Genomic_DNA"/>
</dbReference>
<protein>
    <submittedName>
        <fullName evidence="1">Uncharacterized protein</fullName>
    </submittedName>
</protein>
<evidence type="ECO:0000313" key="3">
    <source>
        <dbReference type="Proteomes" id="UP000255108"/>
    </source>
</evidence>
<dbReference type="RefSeq" id="WP_115226295.1">
    <property type="nucleotide sequence ID" value="NZ_CAWOLO010000021.1"/>
</dbReference>
<accession>A0A377Q5L8</accession>
<reference evidence="1 3" key="1">
    <citation type="submission" date="2018-06" db="EMBL/GenBank/DDBJ databases">
        <authorList>
            <consortium name="Pathogen Informatics"/>
            <person name="Doyle S."/>
        </authorList>
    </citation>
    <scope>NUCLEOTIDE SEQUENCE [LARGE SCALE GENOMIC DNA]</scope>
    <source>
        <strain evidence="1 3">NCTC11159</strain>
    </source>
</reference>
<sequence length="427" mass="48579">MTTPNNADLECKQTDSLGAANGKDKIKPICMPKKIQFLTELDKGSGNDGSGSSTSTAMLYDHRYNIEVCLFNGEKLPNSEDYKWAIEYISPSLQGKKIRHELKQQGARIGLEIDDIDYCGCELSIQAYTDAPEKFIELKQLVHHRFYWVDKKRIDKQIQERKSEPWRIDQGRSSLCGMAALYYVTIKNSADRYQKIAQDLHRMGECTIDGFRIKPSGKMYEIDPANHGGYKRMEMWEVDWIVLAGTRSSESNLGYHGLESGSWDQFAAINWPGMMEDLVKKIGGYKQTKAVDVDLLTPLTQNAFLSNSRDPAKDLVKLDEMEKSHREGKQILMMIDMDMLLDTPGYKLGDIAQSHWIVYEGGMVKDASKQSVKFKVYSWGYDPSTGTKYEFNQVSLTSKKRNPIKTSDGILFPSFTSNHYGHIEAYN</sequence>
<organism evidence="1 3">
    <name type="scientific">Iodobacter fluviatilis</name>
    <dbReference type="NCBI Taxonomy" id="537"/>
    <lineage>
        <taxon>Bacteria</taxon>
        <taxon>Pseudomonadati</taxon>
        <taxon>Pseudomonadota</taxon>
        <taxon>Betaproteobacteria</taxon>
        <taxon>Neisseriales</taxon>
        <taxon>Chitinibacteraceae</taxon>
        <taxon>Iodobacter</taxon>
    </lineage>
</organism>
<evidence type="ECO:0000313" key="4">
    <source>
        <dbReference type="Proteomes" id="UP000295794"/>
    </source>
</evidence>
<keyword evidence="4" id="KW-1185">Reference proteome</keyword>